<evidence type="ECO:0000313" key="3">
    <source>
        <dbReference type="EMBL" id="GGI06367.1"/>
    </source>
</evidence>
<evidence type="ECO:0000256" key="1">
    <source>
        <dbReference type="SAM" id="MobiDB-lite"/>
    </source>
</evidence>
<proteinExistence type="predicted"/>
<evidence type="ECO:0000313" key="4">
    <source>
        <dbReference type="Proteomes" id="UP000632535"/>
    </source>
</evidence>
<dbReference type="InterPro" id="IPR051554">
    <property type="entry name" value="Acetyltransferase_Eis"/>
</dbReference>
<dbReference type="PANTHER" id="PTHR37817:SF1">
    <property type="entry name" value="N-ACETYLTRANSFERASE EIS"/>
    <property type="match status" value="1"/>
</dbReference>
<dbReference type="Pfam" id="PF17668">
    <property type="entry name" value="Acetyltransf_17"/>
    <property type="match status" value="1"/>
</dbReference>
<reference evidence="4" key="1">
    <citation type="journal article" date="2019" name="Int. J. Syst. Evol. Microbiol.">
        <title>The Global Catalogue of Microorganisms (GCM) 10K type strain sequencing project: providing services to taxonomists for standard genome sequencing and annotation.</title>
        <authorList>
            <consortium name="The Broad Institute Genomics Platform"/>
            <consortium name="The Broad Institute Genome Sequencing Center for Infectious Disease"/>
            <person name="Wu L."/>
            <person name="Ma J."/>
        </authorList>
    </citation>
    <scope>NUCLEOTIDE SEQUENCE [LARGE SCALE GENOMIC DNA]</scope>
    <source>
        <strain evidence="4">CCM 8653</strain>
    </source>
</reference>
<dbReference type="InterPro" id="IPR000182">
    <property type="entry name" value="GNAT_dom"/>
</dbReference>
<dbReference type="Pfam" id="PF13530">
    <property type="entry name" value="SCP2_2"/>
    <property type="match status" value="1"/>
</dbReference>
<dbReference type="InterPro" id="IPR041380">
    <property type="entry name" value="Acetyltransf_17"/>
</dbReference>
<keyword evidence="4" id="KW-1185">Reference proteome</keyword>
<dbReference type="Gene3D" id="3.40.630.30">
    <property type="match status" value="2"/>
</dbReference>
<dbReference type="Gene3D" id="3.30.1050.10">
    <property type="entry name" value="SCP2 sterol-binding domain"/>
    <property type="match status" value="1"/>
</dbReference>
<feature type="domain" description="N-acetyltransferase" evidence="2">
    <location>
        <begin position="3"/>
        <end position="149"/>
    </location>
</feature>
<dbReference type="Proteomes" id="UP000632535">
    <property type="component" value="Unassembled WGS sequence"/>
</dbReference>
<sequence>MTLTIRRTTFADVPAARRLGAEAFGVPSTPQPDPTPESWPSANTRPWVAVDDEGGADELVAALGVRRFTSWFHGVPVPTAGFAGVTVAAERRGSGVLRRLFDAALDEARARGEVVSTLYPSAAGIYRHLGYEVVGSFDDVRIPMSALAAVRAPHGVRTRRATAADVPAVRRTYDAWASAQNGPLTRAEKPFVMEADELVGPDAGYTGVSLAVTGAGDDERLVGFVSWSRGSGYDRQSALEVDDLVALTPDAARALWRLLGSFSAVVGEVRLATSGGWAGADVSRLVLPDHAERTSSRPYMLRLLDVPGALGAARLAPVDARVPFAVVDPATPDLEGAWTLVVDGGAVRVEADHRATPGDRPTFTSAGLAQSYAGAQSCANLRLAGHLTGPADHDATWDALWGGRQVHVRDYF</sequence>
<feature type="region of interest" description="Disordered" evidence="1">
    <location>
        <begin position="22"/>
        <end position="44"/>
    </location>
</feature>
<accession>A0ABQ2B4G4</accession>
<dbReference type="SUPFAM" id="SSF55729">
    <property type="entry name" value="Acyl-CoA N-acyltransferases (Nat)"/>
    <property type="match status" value="1"/>
</dbReference>
<dbReference type="CDD" id="cd04301">
    <property type="entry name" value="NAT_SF"/>
    <property type="match status" value="1"/>
</dbReference>
<evidence type="ECO:0000259" key="2">
    <source>
        <dbReference type="PROSITE" id="PS51186"/>
    </source>
</evidence>
<dbReference type="InterPro" id="IPR016181">
    <property type="entry name" value="Acyl_CoA_acyltransferase"/>
</dbReference>
<organism evidence="3 4">
    <name type="scientific">Isoptericola cucumis</name>
    <dbReference type="NCBI Taxonomy" id="1776856"/>
    <lineage>
        <taxon>Bacteria</taxon>
        <taxon>Bacillati</taxon>
        <taxon>Actinomycetota</taxon>
        <taxon>Actinomycetes</taxon>
        <taxon>Micrococcales</taxon>
        <taxon>Promicromonosporaceae</taxon>
        <taxon>Isoptericola</taxon>
    </lineage>
</organism>
<dbReference type="InterPro" id="IPR036527">
    <property type="entry name" value="SCP2_sterol-bd_dom_sf"/>
</dbReference>
<dbReference type="SUPFAM" id="SSF55718">
    <property type="entry name" value="SCP-like"/>
    <property type="match status" value="1"/>
</dbReference>
<dbReference type="Pfam" id="PF13527">
    <property type="entry name" value="Acetyltransf_9"/>
    <property type="match status" value="1"/>
</dbReference>
<dbReference type="InterPro" id="IPR025559">
    <property type="entry name" value="Eis_dom"/>
</dbReference>
<dbReference type="PROSITE" id="PS51186">
    <property type="entry name" value="GNAT"/>
    <property type="match status" value="1"/>
</dbReference>
<name>A0ABQ2B4G4_9MICO</name>
<comment type="caution">
    <text evidence="3">The sequence shown here is derived from an EMBL/GenBank/DDBJ whole genome shotgun (WGS) entry which is preliminary data.</text>
</comment>
<gene>
    <name evidence="3" type="ORF">GCM10007368_10810</name>
</gene>
<dbReference type="RefSeq" id="WP_188522640.1">
    <property type="nucleotide sequence ID" value="NZ_BMDG01000003.1"/>
</dbReference>
<protein>
    <recommendedName>
        <fullName evidence="2">N-acetyltransferase domain-containing protein</fullName>
    </recommendedName>
</protein>
<dbReference type="PANTHER" id="PTHR37817">
    <property type="entry name" value="N-ACETYLTRANSFERASE EIS"/>
    <property type="match status" value="1"/>
</dbReference>
<dbReference type="EMBL" id="BMDG01000003">
    <property type="protein sequence ID" value="GGI06367.1"/>
    <property type="molecule type" value="Genomic_DNA"/>
</dbReference>